<evidence type="ECO:0000256" key="8">
    <source>
        <dbReference type="ARBA" id="ARBA00037189"/>
    </source>
</evidence>
<dbReference type="InterPro" id="IPR016156">
    <property type="entry name" value="FAD/NAD-linked_Rdtase_dimer_sf"/>
</dbReference>
<proteinExistence type="inferred from homology"/>
<dbReference type="EC" id="1.6.5.4" evidence="9"/>
<evidence type="ECO:0000256" key="5">
    <source>
        <dbReference type="ARBA" id="ARBA00023002"/>
    </source>
</evidence>
<evidence type="ECO:0000256" key="3">
    <source>
        <dbReference type="ARBA" id="ARBA00022630"/>
    </source>
</evidence>
<evidence type="ECO:0000313" key="15">
    <source>
        <dbReference type="Proteomes" id="UP000626092"/>
    </source>
</evidence>
<feature type="domain" description="Monodehydroascorbate reductase 3-like C-terminal" evidence="13">
    <location>
        <begin position="368"/>
        <end position="426"/>
    </location>
</feature>
<keyword evidence="6" id="KW-0520">NAD</keyword>
<dbReference type="PANTHER" id="PTHR43557:SF5">
    <property type="entry name" value="MONODEHYDROASCORBATE REDUCTASE 1, PEROXISOMAL"/>
    <property type="match status" value="1"/>
</dbReference>
<evidence type="ECO:0000256" key="7">
    <source>
        <dbReference type="ARBA" id="ARBA00023284"/>
    </source>
</evidence>
<dbReference type="InterPro" id="IPR050446">
    <property type="entry name" value="FAD-oxidoreductase/Apoptosis"/>
</dbReference>
<name>A0A834L3X7_RHOSS</name>
<accession>A0A834L3X7</accession>
<evidence type="ECO:0000256" key="1">
    <source>
        <dbReference type="ARBA" id="ARBA00001974"/>
    </source>
</evidence>
<evidence type="ECO:0000256" key="9">
    <source>
        <dbReference type="ARBA" id="ARBA00038920"/>
    </source>
</evidence>
<evidence type="ECO:0000259" key="12">
    <source>
        <dbReference type="Pfam" id="PF07992"/>
    </source>
</evidence>
<evidence type="ECO:0000256" key="10">
    <source>
        <dbReference type="ARBA" id="ARBA00048948"/>
    </source>
</evidence>
<gene>
    <name evidence="14" type="ORF">RHSIM_RhsimUnG0166800</name>
</gene>
<comment type="function">
    <text evidence="8">Catalyzes the conversion of monodehydroascorbate to ascorbate, oxidizing NADH in the process.</text>
</comment>
<evidence type="ECO:0000256" key="6">
    <source>
        <dbReference type="ARBA" id="ARBA00023027"/>
    </source>
</evidence>
<evidence type="ECO:0000313" key="14">
    <source>
        <dbReference type="EMBL" id="KAF7113043.1"/>
    </source>
</evidence>
<feature type="domain" description="FAD/NAD(P)-binding" evidence="12">
    <location>
        <begin position="7"/>
        <end position="120"/>
    </location>
</feature>
<dbReference type="InterPro" id="IPR048618">
    <property type="entry name" value="MDHAR3-like_C"/>
</dbReference>
<keyword evidence="15" id="KW-1185">Reference proteome</keyword>
<keyword evidence="5" id="KW-0560">Oxidoreductase</keyword>
<dbReference type="InterPro" id="IPR036188">
    <property type="entry name" value="FAD/NAD-bd_sf"/>
</dbReference>
<dbReference type="Gene3D" id="3.30.390.30">
    <property type="match status" value="1"/>
</dbReference>
<sequence>MLILFVGIALILSTEIVKADLASRTLISAAGEAFKYHKLMIATGSTVIRLTDFGVQGADSKKIFYLREIDDADKLVEATKAKKNGKAVVIGGGYIGLETSAAMKMNNIDVSMVYPEPWCRIGAVLSQDGREEEYFPRLEFMWEKADFFGIKQASIPVKYPVPHFLDKRFFISTSATEEMRVALVVEELHPRIAIIDEGVAAGQVQPRFNMTSLLLSLLVGTWVADILLVVAVPRLFTADIAAFYEAYYMNKGIKIVKGTVAVGFNADANGEVKEVKLKDGRVLEADIVVVGVGAKPLTMLFKGQVEKEKGFDILKVSHHVERSNHWKCGDAPGQLYNFTSPCCPFVALCNFAIFANEGGKSIDEYDCLPFFYSRAFNLLWQFYGDNVGDTVVFGNKDPNSENPKFGAYWIKDGKVMGAFLESGTTESLGDGLNPCNLGDGISRIPTSVLVGRGCSAMMPNSCAGRRRHVKATPCEGARCTGRCRHVKVFGNDAQQLLWRCHVKASPCEGARCTGRRPHVKVFGNDALQLRCCAGRRCHVKVLGNDNSCADRRRRVKVLGVLVGRGCSAMMPNSCAGRRRHVRVLGVLVGGTMQGCSAMMLNRRATPEVARQ</sequence>
<dbReference type="AlphaFoldDB" id="A0A834L3X7"/>
<dbReference type="PANTHER" id="PTHR43557">
    <property type="entry name" value="APOPTOSIS-INDUCING FACTOR 1"/>
    <property type="match status" value="1"/>
</dbReference>
<evidence type="ECO:0000256" key="4">
    <source>
        <dbReference type="ARBA" id="ARBA00022827"/>
    </source>
</evidence>
<keyword evidence="3" id="KW-0285">Flavoprotein</keyword>
<comment type="similarity">
    <text evidence="2">Belongs to the FAD-dependent oxidoreductase family.</text>
</comment>
<protein>
    <recommendedName>
        <fullName evidence="9">monodehydroascorbate reductase (NADH)</fullName>
        <ecNumber evidence="9">1.6.5.4</ecNumber>
    </recommendedName>
</protein>
<dbReference type="SUPFAM" id="SSF51905">
    <property type="entry name" value="FAD/NAD(P)-binding domain"/>
    <property type="match status" value="2"/>
</dbReference>
<dbReference type="GO" id="GO:0005737">
    <property type="term" value="C:cytoplasm"/>
    <property type="evidence" value="ECO:0007669"/>
    <property type="project" value="TreeGrafter"/>
</dbReference>
<dbReference type="Pfam" id="PF21791">
    <property type="entry name" value="MDHAR3-like_C"/>
    <property type="match status" value="1"/>
</dbReference>
<dbReference type="Pfam" id="PF07992">
    <property type="entry name" value="Pyr_redox_2"/>
    <property type="match status" value="2"/>
</dbReference>
<dbReference type="EMBL" id="WJXA01000377">
    <property type="protein sequence ID" value="KAF7113043.1"/>
    <property type="molecule type" value="Genomic_DNA"/>
</dbReference>
<dbReference type="OrthoDB" id="1711767at2759"/>
<evidence type="ECO:0000256" key="2">
    <source>
        <dbReference type="ARBA" id="ARBA00006442"/>
    </source>
</evidence>
<keyword evidence="11" id="KW-0732">Signal</keyword>
<feature type="domain" description="FAD/NAD(P)-binding" evidence="12">
    <location>
        <begin position="225"/>
        <end position="315"/>
    </location>
</feature>
<comment type="catalytic activity">
    <reaction evidence="10">
        <text>2 monodehydro-L-ascorbate radical + NADH + H(+) = 2 L-ascorbate + NAD(+)</text>
        <dbReference type="Rhea" id="RHEA:14581"/>
        <dbReference type="ChEBI" id="CHEBI:15378"/>
        <dbReference type="ChEBI" id="CHEBI:38290"/>
        <dbReference type="ChEBI" id="CHEBI:57540"/>
        <dbReference type="ChEBI" id="CHEBI:57945"/>
        <dbReference type="ChEBI" id="CHEBI:59513"/>
        <dbReference type="EC" id="1.6.5.4"/>
    </reaction>
</comment>
<reference evidence="14" key="1">
    <citation type="submission" date="2019-11" db="EMBL/GenBank/DDBJ databases">
        <authorList>
            <person name="Liu Y."/>
            <person name="Hou J."/>
            <person name="Li T.-Q."/>
            <person name="Guan C.-H."/>
            <person name="Wu X."/>
            <person name="Wu H.-Z."/>
            <person name="Ling F."/>
            <person name="Zhang R."/>
            <person name="Shi X.-G."/>
            <person name="Ren J.-P."/>
            <person name="Chen E.-F."/>
            <person name="Sun J.-M."/>
        </authorList>
    </citation>
    <scope>NUCLEOTIDE SEQUENCE</scope>
    <source>
        <strain evidence="14">Adult_tree_wgs_1</strain>
        <tissue evidence="14">Leaves</tissue>
    </source>
</reference>
<dbReference type="GO" id="GO:0016656">
    <property type="term" value="F:monodehydroascorbate reductase (NADH) activity"/>
    <property type="evidence" value="ECO:0007669"/>
    <property type="project" value="UniProtKB-EC"/>
</dbReference>
<keyword evidence="4" id="KW-0274">FAD</keyword>
<evidence type="ECO:0000259" key="13">
    <source>
        <dbReference type="Pfam" id="PF21791"/>
    </source>
</evidence>
<feature type="chain" id="PRO_5032293558" description="monodehydroascorbate reductase (NADH)" evidence="11">
    <location>
        <begin position="20"/>
        <end position="611"/>
    </location>
</feature>
<dbReference type="InterPro" id="IPR023753">
    <property type="entry name" value="FAD/NAD-binding_dom"/>
</dbReference>
<dbReference type="PRINTS" id="PR00368">
    <property type="entry name" value="FADPNR"/>
</dbReference>
<organism evidence="14 15">
    <name type="scientific">Rhododendron simsii</name>
    <name type="common">Sims's rhododendron</name>
    <dbReference type="NCBI Taxonomy" id="118357"/>
    <lineage>
        <taxon>Eukaryota</taxon>
        <taxon>Viridiplantae</taxon>
        <taxon>Streptophyta</taxon>
        <taxon>Embryophyta</taxon>
        <taxon>Tracheophyta</taxon>
        <taxon>Spermatophyta</taxon>
        <taxon>Magnoliopsida</taxon>
        <taxon>eudicotyledons</taxon>
        <taxon>Gunneridae</taxon>
        <taxon>Pentapetalae</taxon>
        <taxon>asterids</taxon>
        <taxon>Ericales</taxon>
        <taxon>Ericaceae</taxon>
        <taxon>Ericoideae</taxon>
        <taxon>Rhodoreae</taxon>
        <taxon>Rhododendron</taxon>
    </lineage>
</organism>
<dbReference type="Gene3D" id="3.50.50.60">
    <property type="entry name" value="FAD/NAD(P)-binding domain"/>
    <property type="match status" value="4"/>
</dbReference>
<feature type="signal peptide" evidence="11">
    <location>
        <begin position="1"/>
        <end position="19"/>
    </location>
</feature>
<evidence type="ECO:0000256" key="11">
    <source>
        <dbReference type="SAM" id="SignalP"/>
    </source>
</evidence>
<keyword evidence="7" id="KW-0676">Redox-active center</keyword>
<comment type="cofactor">
    <cofactor evidence="1">
        <name>FAD</name>
        <dbReference type="ChEBI" id="CHEBI:57692"/>
    </cofactor>
</comment>
<comment type="caution">
    <text evidence="14">The sequence shown here is derived from an EMBL/GenBank/DDBJ whole genome shotgun (WGS) entry which is preliminary data.</text>
</comment>
<dbReference type="Proteomes" id="UP000626092">
    <property type="component" value="Unassembled WGS sequence"/>
</dbReference>
<dbReference type="SUPFAM" id="SSF55424">
    <property type="entry name" value="FAD/NAD-linked reductases, dimerisation (C-terminal) domain"/>
    <property type="match status" value="1"/>
</dbReference>